<dbReference type="SFLD" id="SFLDS00029">
    <property type="entry name" value="Radical_SAM"/>
    <property type="match status" value="1"/>
</dbReference>
<dbReference type="PANTHER" id="PTHR21180">
    <property type="entry name" value="ENDONUCLEASE/EXONUCLEASE/PHOSPHATASE FAMILY DOMAIN-CONTAINING PROTEIN 1"/>
    <property type="match status" value="1"/>
</dbReference>
<feature type="region of interest" description="Disordered" evidence="6">
    <location>
        <begin position="199"/>
        <end position="219"/>
    </location>
</feature>
<dbReference type="InterPro" id="IPR023874">
    <property type="entry name" value="DNA_rSAM_put"/>
</dbReference>
<evidence type="ECO:0000256" key="1">
    <source>
        <dbReference type="ARBA" id="ARBA00001966"/>
    </source>
</evidence>
<keyword evidence="2" id="KW-0949">S-adenosyl-L-methionine</keyword>
<dbReference type="NCBIfam" id="TIGR03916">
    <property type="entry name" value="rSAM_link_UDG"/>
    <property type="match status" value="1"/>
</dbReference>
<evidence type="ECO:0000259" key="7">
    <source>
        <dbReference type="SMART" id="SM00729"/>
    </source>
</evidence>
<dbReference type="InterPro" id="IPR058240">
    <property type="entry name" value="rSAM_sf"/>
</dbReference>
<proteinExistence type="predicted"/>
<gene>
    <name evidence="8" type="ORF">ACFQDI_24205</name>
</gene>
<dbReference type="Gene3D" id="1.10.150.320">
    <property type="entry name" value="Photosystem II 12 kDa extrinsic protein"/>
    <property type="match status" value="1"/>
</dbReference>
<dbReference type="SFLD" id="SFLDG01102">
    <property type="entry name" value="Uncharacterised_Radical_SAM_Su"/>
    <property type="match status" value="1"/>
</dbReference>
<dbReference type="SMART" id="SM00729">
    <property type="entry name" value="Elp3"/>
    <property type="match status" value="1"/>
</dbReference>
<evidence type="ECO:0000313" key="8">
    <source>
        <dbReference type="EMBL" id="MFC5457995.1"/>
    </source>
</evidence>
<dbReference type="InterPro" id="IPR010994">
    <property type="entry name" value="RuvA_2-like"/>
</dbReference>
<evidence type="ECO:0000256" key="6">
    <source>
        <dbReference type="SAM" id="MobiDB-lite"/>
    </source>
</evidence>
<organism evidence="8 9">
    <name type="scientific">Prosthecobacter fluviatilis</name>
    <dbReference type="NCBI Taxonomy" id="445931"/>
    <lineage>
        <taxon>Bacteria</taxon>
        <taxon>Pseudomonadati</taxon>
        <taxon>Verrucomicrobiota</taxon>
        <taxon>Verrucomicrobiia</taxon>
        <taxon>Verrucomicrobiales</taxon>
        <taxon>Verrucomicrobiaceae</taxon>
        <taxon>Prosthecobacter</taxon>
    </lineage>
</organism>
<dbReference type="SUPFAM" id="SSF47781">
    <property type="entry name" value="RuvA domain 2-like"/>
    <property type="match status" value="1"/>
</dbReference>
<dbReference type="EMBL" id="JBHSMQ010000014">
    <property type="protein sequence ID" value="MFC5457995.1"/>
    <property type="molecule type" value="Genomic_DNA"/>
</dbReference>
<dbReference type="RefSeq" id="WP_377171896.1">
    <property type="nucleotide sequence ID" value="NZ_JBHSMQ010000014.1"/>
</dbReference>
<dbReference type="Pfam" id="PF04055">
    <property type="entry name" value="Radical_SAM"/>
    <property type="match status" value="1"/>
</dbReference>
<reference evidence="9" key="1">
    <citation type="journal article" date="2019" name="Int. J. Syst. Evol. Microbiol.">
        <title>The Global Catalogue of Microorganisms (GCM) 10K type strain sequencing project: providing services to taxonomists for standard genome sequencing and annotation.</title>
        <authorList>
            <consortium name="The Broad Institute Genomics Platform"/>
            <consortium name="The Broad Institute Genome Sequencing Center for Infectious Disease"/>
            <person name="Wu L."/>
            <person name="Ma J."/>
        </authorList>
    </citation>
    <scope>NUCLEOTIDE SEQUENCE [LARGE SCALE GENOMIC DNA]</scope>
    <source>
        <strain evidence="9">CGMCC 4.1469</strain>
    </source>
</reference>
<dbReference type="InterPro" id="IPR007197">
    <property type="entry name" value="rSAM"/>
</dbReference>
<evidence type="ECO:0000313" key="9">
    <source>
        <dbReference type="Proteomes" id="UP001596052"/>
    </source>
</evidence>
<feature type="domain" description="Elp3/MiaA/NifB-like radical SAM core" evidence="7">
    <location>
        <begin position="56"/>
        <end position="284"/>
    </location>
</feature>
<comment type="cofactor">
    <cofactor evidence="1">
        <name>[4Fe-4S] cluster</name>
        <dbReference type="ChEBI" id="CHEBI:49883"/>
    </cofactor>
</comment>
<dbReference type="InterPro" id="IPR013785">
    <property type="entry name" value="Aldolase_TIM"/>
</dbReference>
<dbReference type="CDD" id="cd01335">
    <property type="entry name" value="Radical_SAM"/>
    <property type="match status" value="1"/>
</dbReference>
<dbReference type="SUPFAM" id="SSF102114">
    <property type="entry name" value="Radical SAM enzymes"/>
    <property type="match status" value="1"/>
</dbReference>
<dbReference type="InterPro" id="IPR051675">
    <property type="entry name" value="Endo/Exo/Phosphatase_dom_1"/>
</dbReference>
<dbReference type="PANTHER" id="PTHR21180:SF9">
    <property type="entry name" value="TYPE II SECRETION SYSTEM PROTEIN K"/>
    <property type="match status" value="1"/>
</dbReference>
<feature type="compositionally biased region" description="Basic and acidic residues" evidence="6">
    <location>
        <begin position="199"/>
        <end position="208"/>
    </location>
</feature>
<protein>
    <submittedName>
        <fullName evidence="8">DNA modification/repair radical SAM protein</fullName>
    </submittedName>
</protein>
<keyword evidence="4" id="KW-0408">Iron</keyword>
<keyword evidence="5" id="KW-0411">Iron-sulfur</keyword>
<comment type="caution">
    <text evidence="8">The sequence shown here is derived from an EMBL/GenBank/DDBJ whole genome shotgun (WGS) entry which is preliminary data.</text>
</comment>
<evidence type="ECO:0000256" key="5">
    <source>
        <dbReference type="ARBA" id="ARBA00023014"/>
    </source>
</evidence>
<name>A0ABW0KX44_9BACT</name>
<evidence type="ECO:0000256" key="4">
    <source>
        <dbReference type="ARBA" id="ARBA00023004"/>
    </source>
</evidence>
<evidence type="ECO:0000256" key="3">
    <source>
        <dbReference type="ARBA" id="ARBA00022723"/>
    </source>
</evidence>
<accession>A0ABW0KX44</accession>
<evidence type="ECO:0000256" key="2">
    <source>
        <dbReference type="ARBA" id="ARBA00022691"/>
    </source>
</evidence>
<dbReference type="Proteomes" id="UP001596052">
    <property type="component" value="Unassembled WGS sequence"/>
</dbReference>
<dbReference type="InterPro" id="IPR006638">
    <property type="entry name" value="Elp3/MiaA/NifB-like_rSAM"/>
</dbReference>
<keyword evidence="9" id="KW-1185">Reference proteome</keyword>
<dbReference type="Gene3D" id="3.20.20.70">
    <property type="entry name" value="Aldolase class I"/>
    <property type="match status" value="1"/>
</dbReference>
<feature type="region of interest" description="Disordered" evidence="6">
    <location>
        <begin position="409"/>
        <end position="429"/>
    </location>
</feature>
<sequence>MDVTRKLEILADAAKYDASCASSGAARKDSRGSQGVGSTGGMGICHSYTPDGRCVSLMKVLMTNACLYDCHYCINRRSSNVARARFTPDEVVQLTLDFYKRNYIEGLFLSSGIIRSADYTMELVIEVARKLREEHQFRGYIHLKTIPEASQALIALAGRYADRISINVELPSQQSLNTLAPEKNLARTEEAMGHIRGKIEERHAEKRRPNAPRPPPFATGQSTQMLVGADASTDATILGCADKLYTAHRLRRVYYSAFSPIPEPSSILPLKAPPLIREHRLYQADWLLRFYEFKVEEIASAEAPQLDLALDPKLSWALRNRASFPVDVNRAPREMLLRIPGLGVRNVERILAARRYTRLRLADLVRLRLQMKKILPFIVAADHHPARLGLDSDSLRARFLPPPEQLEINFGAPPAPTPGDLLSARSGEL</sequence>
<keyword evidence="3" id="KW-0479">Metal-binding</keyword>